<name>A0ABP0XWP2_9ROSI</name>
<accession>A0ABP0XWP2</accession>
<dbReference type="InterPro" id="IPR039647">
    <property type="entry name" value="EF_hand_pair_protein_CML-like"/>
</dbReference>
<dbReference type="PROSITE" id="PS00018">
    <property type="entry name" value="EF_HAND_1"/>
    <property type="match status" value="2"/>
</dbReference>
<evidence type="ECO:0000256" key="1">
    <source>
        <dbReference type="ARBA" id="ARBA00022723"/>
    </source>
</evidence>
<feature type="domain" description="EF-hand" evidence="4">
    <location>
        <begin position="123"/>
        <end position="158"/>
    </location>
</feature>
<gene>
    <name evidence="5" type="ORF">CITCOLO1_LOCUS4278</name>
</gene>
<feature type="domain" description="EF-hand" evidence="4">
    <location>
        <begin position="18"/>
        <end position="53"/>
    </location>
</feature>
<dbReference type="SUPFAM" id="SSF47473">
    <property type="entry name" value="EF-hand"/>
    <property type="match status" value="1"/>
</dbReference>
<keyword evidence="6" id="KW-1185">Reference proteome</keyword>
<dbReference type="Gene3D" id="1.10.238.10">
    <property type="entry name" value="EF-hand"/>
    <property type="match status" value="3"/>
</dbReference>
<dbReference type="Pfam" id="PF13499">
    <property type="entry name" value="EF-hand_7"/>
    <property type="match status" value="1"/>
</dbReference>
<dbReference type="EMBL" id="OZ021745">
    <property type="protein sequence ID" value="CAK9312584.1"/>
    <property type="molecule type" value="Genomic_DNA"/>
</dbReference>
<protein>
    <recommendedName>
        <fullName evidence="4">EF-hand domain-containing protein</fullName>
    </recommendedName>
</protein>
<dbReference type="Proteomes" id="UP001642487">
    <property type="component" value="Chromosome 11"/>
</dbReference>
<keyword evidence="2" id="KW-0677">Repeat</keyword>
<evidence type="ECO:0000259" key="4">
    <source>
        <dbReference type="PROSITE" id="PS50222"/>
    </source>
</evidence>
<feature type="domain" description="EF-hand" evidence="4">
    <location>
        <begin position="87"/>
        <end position="122"/>
    </location>
</feature>
<evidence type="ECO:0000313" key="5">
    <source>
        <dbReference type="EMBL" id="CAK9312584.1"/>
    </source>
</evidence>
<sequence length="163" mass="18644">MSANRLQSHQVTSQDNYMSEQEANNLIKKYDKNGDSILTKEELTALIIDQAASQQQQQKPKKEEFLCKPEKVETKVHDEKGPFKIRLSRDEMREIFLEHDIDGDGYLNRSELSKAFAMCGSLISLNKANYALNLADADGDGYISRDELEKVLDYAQKINKLKK</sequence>
<evidence type="ECO:0000256" key="2">
    <source>
        <dbReference type="ARBA" id="ARBA00022737"/>
    </source>
</evidence>
<organism evidence="5 6">
    <name type="scientific">Citrullus colocynthis</name>
    <name type="common">colocynth</name>
    <dbReference type="NCBI Taxonomy" id="252529"/>
    <lineage>
        <taxon>Eukaryota</taxon>
        <taxon>Viridiplantae</taxon>
        <taxon>Streptophyta</taxon>
        <taxon>Embryophyta</taxon>
        <taxon>Tracheophyta</taxon>
        <taxon>Spermatophyta</taxon>
        <taxon>Magnoliopsida</taxon>
        <taxon>eudicotyledons</taxon>
        <taxon>Gunneridae</taxon>
        <taxon>Pentapetalae</taxon>
        <taxon>rosids</taxon>
        <taxon>fabids</taxon>
        <taxon>Cucurbitales</taxon>
        <taxon>Cucurbitaceae</taxon>
        <taxon>Benincaseae</taxon>
        <taxon>Citrullus</taxon>
    </lineage>
</organism>
<keyword evidence="1" id="KW-0479">Metal-binding</keyword>
<evidence type="ECO:0000256" key="3">
    <source>
        <dbReference type="ARBA" id="ARBA00022837"/>
    </source>
</evidence>
<dbReference type="SMART" id="SM00054">
    <property type="entry name" value="EFh"/>
    <property type="match status" value="3"/>
</dbReference>
<dbReference type="CDD" id="cd00051">
    <property type="entry name" value="EFh"/>
    <property type="match status" value="1"/>
</dbReference>
<proteinExistence type="predicted"/>
<dbReference type="PANTHER" id="PTHR10891">
    <property type="entry name" value="EF-HAND CALCIUM-BINDING DOMAIN CONTAINING PROTEIN"/>
    <property type="match status" value="1"/>
</dbReference>
<evidence type="ECO:0000313" key="6">
    <source>
        <dbReference type="Proteomes" id="UP001642487"/>
    </source>
</evidence>
<reference evidence="5 6" key="1">
    <citation type="submission" date="2024-03" db="EMBL/GenBank/DDBJ databases">
        <authorList>
            <person name="Gkanogiannis A."/>
            <person name="Becerra Lopez-Lavalle L."/>
        </authorList>
    </citation>
    <scope>NUCLEOTIDE SEQUENCE [LARGE SCALE GENOMIC DNA]</scope>
</reference>
<dbReference type="InterPro" id="IPR002048">
    <property type="entry name" value="EF_hand_dom"/>
</dbReference>
<dbReference type="InterPro" id="IPR011992">
    <property type="entry name" value="EF-hand-dom_pair"/>
</dbReference>
<dbReference type="InterPro" id="IPR018247">
    <property type="entry name" value="EF_Hand_1_Ca_BS"/>
</dbReference>
<dbReference type="PROSITE" id="PS50222">
    <property type="entry name" value="EF_HAND_2"/>
    <property type="match status" value="3"/>
</dbReference>
<keyword evidence="3" id="KW-0106">Calcium</keyword>